<organism evidence="1 2">
    <name type="scientific">Aestuariibaculum marinum</name>
    <dbReference type="NCBI Taxonomy" id="2683592"/>
    <lineage>
        <taxon>Bacteria</taxon>
        <taxon>Pseudomonadati</taxon>
        <taxon>Bacteroidota</taxon>
        <taxon>Flavobacteriia</taxon>
        <taxon>Flavobacteriales</taxon>
        <taxon>Flavobacteriaceae</taxon>
    </lineage>
</organism>
<reference evidence="1 2" key="1">
    <citation type="journal article" date="2018" name="J. Microbiol.">
        <title>Aestuariibaculum marinum sp. nov., a marine bacterium isolated from seawater in South Korea.</title>
        <authorList>
            <person name="Choi J."/>
            <person name="Lee D."/>
            <person name="Jang J.H."/>
            <person name="Cha S."/>
            <person name="Seo T."/>
        </authorList>
    </citation>
    <scope>NUCLEOTIDE SEQUENCE [LARGE SCALE GENOMIC DNA]</scope>
    <source>
        <strain evidence="1 2">IP7</strain>
    </source>
</reference>
<comment type="caution">
    <text evidence="1">The sequence shown here is derived from an EMBL/GenBank/DDBJ whole genome shotgun (WGS) entry which is preliminary data.</text>
</comment>
<evidence type="ECO:0000313" key="2">
    <source>
        <dbReference type="Proteomes" id="UP000621516"/>
    </source>
</evidence>
<dbReference type="EMBL" id="JACVXD010000001">
    <property type="protein sequence ID" value="MBD0822646.1"/>
    <property type="molecule type" value="Genomic_DNA"/>
</dbReference>
<proteinExistence type="predicted"/>
<gene>
    <name evidence="1" type="ORF">ICJ85_01315</name>
</gene>
<protein>
    <submittedName>
        <fullName evidence="1">Uncharacterized protein</fullName>
    </submittedName>
</protein>
<accession>A0A8J6PT60</accession>
<evidence type="ECO:0000313" key="1">
    <source>
        <dbReference type="EMBL" id="MBD0822646.1"/>
    </source>
</evidence>
<dbReference type="RefSeq" id="WP_188221962.1">
    <property type="nucleotide sequence ID" value="NZ_JACVXD010000001.1"/>
</dbReference>
<dbReference type="AlphaFoldDB" id="A0A8J6PT60"/>
<name>A0A8J6PT60_9FLAO</name>
<sequence length="69" mass="7710">MTDYTIINSNLPSDELYKVHPNGDIEVSIPTSNDMFTVLIEGNTDSMFDAKFALFLIDLEIIITKLGIT</sequence>
<keyword evidence="2" id="KW-1185">Reference proteome</keyword>
<dbReference type="Proteomes" id="UP000621516">
    <property type="component" value="Unassembled WGS sequence"/>
</dbReference>